<sequence>MSRWKPYNPNPKNVRVGDCPIRAITKALDSDWETVFAGVTVCACALSDMPSANHVWGSYLRQNGFKRYIVDDHGQDVYTVDDFCQDNPAGTYILAITGHVVCVQDGYYWDTWDSGQEIPIYYWERR</sequence>
<comment type="caution">
    <text evidence="1">The sequence shown here is derived from an EMBL/GenBank/DDBJ whole genome shotgun (WGS) entry which is preliminary data.</text>
</comment>
<accession>A0ABV1D618</accession>
<protein>
    <submittedName>
        <fullName evidence="1">Uncharacterized protein</fullName>
    </submittedName>
</protein>
<gene>
    <name evidence="1" type="ORF">WMQ36_05960</name>
</gene>
<name>A0ABV1D618_9FIRM</name>
<dbReference type="EMBL" id="JBBMFM010000014">
    <property type="protein sequence ID" value="MEQ2424514.1"/>
    <property type="molecule type" value="Genomic_DNA"/>
</dbReference>
<organism evidence="1 2">
    <name type="scientific">Enterocloster hominis</name>
    <name type="common">ex Hitch et al. 2024</name>
    <dbReference type="NCBI Taxonomy" id="1917870"/>
    <lineage>
        <taxon>Bacteria</taxon>
        <taxon>Bacillati</taxon>
        <taxon>Bacillota</taxon>
        <taxon>Clostridia</taxon>
        <taxon>Lachnospirales</taxon>
        <taxon>Lachnospiraceae</taxon>
        <taxon>Enterocloster</taxon>
    </lineage>
</organism>
<evidence type="ECO:0000313" key="2">
    <source>
        <dbReference type="Proteomes" id="UP001454086"/>
    </source>
</evidence>
<dbReference type="Proteomes" id="UP001454086">
    <property type="component" value="Unassembled WGS sequence"/>
</dbReference>
<evidence type="ECO:0000313" key="1">
    <source>
        <dbReference type="EMBL" id="MEQ2424514.1"/>
    </source>
</evidence>
<dbReference type="RefSeq" id="WP_349117971.1">
    <property type="nucleotide sequence ID" value="NZ_JBBMFM010000014.1"/>
</dbReference>
<keyword evidence="2" id="KW-1185">Reference proteome</keyword>
<proteinExistence type="predicted"/>
<reference evidence="1 2" key="1">
    <citation type="submission" date="2024-03" db="EMBL/GenBank/DDBJ databases">
        <title>Human intestinal bacterial collection.</title>
        <authorList>
            <person name="Pauvert C."/>
            <person name="Hitch T.C.A."/>
            <person name="Clavel T."/>
        </authorList>
    </citation>
    <scope>NUCLEOTIDE SEQUENCE [LARGE SCALE GENOMIC DNA]</scope>
    <source>
        <strain evidence="1 2">CLA-SR-H021</strain>
    </source>
</reference>